<dbReference type="EMBL" id="BHYK01000037">
    <property type="protein sequence ID" value="GCD12640.1"/>
    <property type="molecule type" value="Genomic_DNA"/>
</dbReference>
<dbReference type="RefSeq" id="WP_125005486.1">
    <property type="nucleotide sequence ID" value="NZ_BHYK01000037.1"/>
</dbReference>
<evidence type="ECO:0000313" key="2">
    <source>
        <dbReference type="Proteomes" id="UP000287872"/>
    </source>
</evidence>
<dbReference type="AlphaFoldDB" id="A0A401USV7"/>
<reference evidence="1 2" key="1">
    <citation type="submission" date="2018-11" db="EMBL/GenBank/DDBJ databases">
        <title>Genome sequencing and assembly of Clostridium tagluense strain A121.</title>
        <authorList>
            <person name="Murakami T."/>
            <person name="Segawa T."/>
            <person name="Shcherbakova V.A."/>
            <person name="Mori H."/>
            <person name="Yoshimura Y."/>
        </authorList>
    </citation>
    <scope>NUCLEOTIDE SEQUENCE [LARGE SCALE GENOMIC DNA]</scope>
    <source>
        <strain evidence="1 2">A121</strain>
    </source>
</reference>
<dbReference type="Proteomes" id="UP000287872">
    <property type="component" value="Unassembled WGS sequence"/>
</dbReference>
<keyword evidence="2" id="KW-1185">Reference proteome</keyword>
<name>A0A401USV7_9CLOT</name>
<protein>
    <submittedName>
        <fullName evidence="1">Uncharacterized protein</fullName>
    </submittedName>
</protein>
<evidence type="ECO:0000313" key="1">
    <source>
        <dbReference type="EMBL" id="GCD12640.1"/>
    </source>
</evidence>
<proteinExistence type="predicted"/>
<comment type="caution">
    <text evidence="1">The sequence shown here is derived from an EMBL/GenBank/DDBJ whole genome shotgun (WGS) entry which is preliminary data.</text>
</comment>
<sequence length="60" mass="6725">MNRNIKISEMIEALKIHLESNGDSEIQSIGTSSGSNSSFIFHTKEAENYKDIYVKCTVSK</sequence>
<accession>A0A401USV7</accession>
<gene>
    <name evidence="1" type="ORF">Ctaglu_42630</name>
</gene>
<organism evidence="1 2">
    <name type="scientific">Clostridium tagluense</name>
    <dbReference type="NCBI Taxonomy" id="360422"/>
    <lineage>
        <taxon>Bacteria</taxon>
        <taxon>Bacillati</taxon>
        <taxon>Bacillota</taxon>
        <taxon>Clostridia</taxon>
        <taxon>Eubacteriales</taxon>
        <taxon>Clostridiaceae</taxon>
        <taxon>Clostridium</taxon>
    </lineage>
</organism>